<accession>A0A1J5QLX7</accession>
<comment type="caution">
    <text evidence="1">The sequence shown here is derived from an EMBL/GenBank/DDBJ whole genome shotgun (WGS) entry which is preliminary data.</text>
</comment>
<protein>
    <submittedName>
        <fullName evidence="1">Uncharacterized protein</fullName>
    </submittedName>
</protein>
<dbReference type="AlphaFoldDB" id="A0A1J5QLX7"/>
<organism evidence="1">
    <name type="scientific">mine drainage metagenome</name>
    <dbReference type="NCBI Taxonomy" id="410659"/>
    <lineage>
        <taxon>unclassified sequences</taxon>
        <taxon>metagenomes</taxon>
        <taxon>ecological metagenomes</taxon>
    </lineage>
</organism>
<evidence type="ECO:0000313" key="1">
    <source>
        <dbReference type="EMBL" id="OIQ84432.1"/>
    </source>
</evidence>
<sequence>MKNPLRITFNCSNYHLSNFKSIEVNGEAIHQIVDVMTFYEALGYTREIQSSGMMPEEFIWEEYVRHGSRKSIGCLNAKLTEYLKLHSAAFVEKFGNEIDVLLEICHAADRSGAACRATCPQLTENGS</sequence>
<dbReference type="EMBL" id="MLJW01000618">
    <property type="protein sequence ID" value="OIQ84432.1"/>
    <property type="molecule type" value="Genomic_DNA"/>
</dbReference>
<name>A0A1J5QLX7_9ZZZZ</name>
<gene>
    <name evidence="1" type="ORF">GALL_337420</name>
</gene>
<reference evidence="1" key="1">
    <citation type="submission" date="2016-10" db="EMBL/GenBank/DDBJ databases">
        <title>Sequence of Gallionella enrichment culture.</title>
        <authorList>
            <person name="Poehlein A."/>
            <person name="Muehling M."/>
            <person name="Daniel R."/>
        </authorList>
    </citation>
    <scope>NUCLEOTIDE SEQUENCE</scope>
</reference>
<proteinExistence type="predicted"/>